<evidence type="ECO:0000256" key="1">
    <source>
        <dbReference type="ARBA" id="ARBA00023015"/>
    </source>
</evidence>
<dbReference type="Pfam" id="PF12852">
    <property type="entry name" value="Cupin_6"/>
    <property type="match status" value="1"/>
</dbReference>
<proteinExistence type="predicted"/>
<dbReference type="PANTHER" id="PTHR46796:SF7">
    <property type="entry name" value="ARAC FAMILY TRANSCRIPTIONAL REGULATOR"/>
    <property type="match status" value="1"/>
</dbReference>
<dbReference type="EMBL" id="CP053708">
    <property type="protein sequence ID" value="QKE90680.1"/>
    <property type="molecule type" value="Genomic_DNA"/>
</dbReference>
<dbReference type="InterPro" id="IPR018062">
    <property type="entry name" value="HTH_AraC-typ_CS"/>
</dbReference>
<keyword evidence="1" id="KW-0805">Transcription regulation</keyword>
<dbReference type="GO" id="GO:0043565">
    <property type="term" value="F:sequence-specific DNA binding"/>
    <property type="evidence" value="ECO:0007669"/>
    <property type="project" value="InterPro"/>
</dbReference>
<dbReference type="RefSeq" id="WP_171835631.1">
    <property type="nucleotide sequence ID" value="NZ_CP053708.1"/>
</dbReference>
<sequence length="303" mass="32727">MSDPLTQVAALIQPRAPFSKLTSAAGHWHVSRSETGRPFYCAILEGRSCLAAEGHDAIMLEAGDFVLIPAARDLSMTSVPPPASMTESPYSVLSGGEVRLGEPDRTPDFRALVGYCVLGSPDATLLLSLLPRIVHVRDERRLTTLVELVGEEARAQRPGKDIILAHLLEVLFIEALRSTAATGGSPGLLRGLADVRIAAALRQIHDLPERSWTVEDLAHVSALSRSAFFERFQRTVGVTPMEYVISWRMALAMDLLRRRGGSIAEVAERTGYSSANTFSTAFKRHSGQTPAQYARGGGGTSGH</sequence>
<dbReference type="Gene3D" id="1.10.10.60">
    <property type="entry name" value="Homeodomain-like"/>
    <property type="match status" value="2"/>
</dbReference>
<accession>A0A6M8HQX7</accession>
<dbReference type="SMART" id="SM00342">
    <property type="entry name" value="HTH_ARAC"/>
    <property type="match status" value="1"/>
</dbReference>
<dbReference type="InterPro" id="IPR020449">
    <property type="entry name" value="Tscrpt_reg_AraC-type_HTH"/>
</dbReference>
<keyword evidence="3" id="KW-0804">Transcription</keyword>
<dbReference type="InterPro" id="IPR032783">
    <property type="entry name" value="AraC_lig"/>
</dbReference>
<name>A0A6M8HQX7_9PROT</name>
<organism evidence="5 6">
    <name type="scientific">Lichenicola cladoniae</name>
    <dbReference type="NCBI Taxonomy" id="1484109"/>
    <lineage>
        <taxon>Bacteria</taxon>
        <taxon>Pseudomonadati</taxon>
        <taxon>Pseudomonadota</taxon>
        <taxon>Alphaproteobacteria</taxon>
        <taxon>Acetobacterales</taxon>
        <taxon>Acetobacteraceae</taxon>
        <taxon>Lichenicola</taxon>
    </lineage>
</organism>
<dbReference type="InterPro" id="IPR050204">
    <property type="entry name" value="AraC_XylS_family_regulators"/>
</dbReference>
<dbReference type="PANTHER" id="PTHR46796">
    <property type="entry name" value="HTH-TYPE TRANSCRIPTIONAL ACTIVATOR RHAS-RELATED"/>
    <property type="match status" value="1"/>
</dbReference>
<evidence type="ECO:0000256" key="3">
    <source>
        <dbReference type="ARBA" id="ARBA00023163"/>
    </source>
</evidence>
<evidence type="ECO:0000313" key="5">
    <source>
        <dbReference type="EMBL" id="QKE90680.1"/>
    </source>
</evidence>
<feature type="domain" description="HTH araC/xylS-type" evidence="4">
    <location>
        <begin position="198"/>
        <end position="296"/>
    </location>
</feature>
<gene>
    <name evidence="5" type="ORF">HN018_12115</name>
</gene>
<dbReference type="PRINTS" id="PR00032">
    <property type="entry name" value="HTHARAC"/>
</dbReference>
<dbReference type="AlphaFoldDB" id="A0A6M8HQX7"/>
<reference evidence="5 6" key="1">
    <citation type="journal article" date="2014" name="World J. Microbiol. Biotechnol.">
        <title>Biodiversity and physiological characteristics of Antarctic and Arctic lichens-associated bacteria.</title>
        <authorList>
            <person name="Lee Y.M."/>
            <person name="Kim E.H."/>
            <person name="Lee H.K."/>
            <person name="Hong S.G."/>
        </authorList>
    </citation>
    <scope>NUCLEOTIDE SEQUENCE [LARGE SCALE GENOMIC DNA]</scope>
    <source>
        <strain evidence="5 6">PAMC 26569</strain>
    </source>
</reference>
<dbReference type="PROSITE" id="PS01124">
    <property type="entry name" value="HTH_ARAC_FAMILY_2"/>
    <property type="match status" value="1"/>
</dbReference>
<evidence type="ECO:0000313" key="6">
    <source>
        <dbReference type="Proteomes" id="UP000500767"/>
    </source>
</evidence>
<dbReference type="GO" id="GO:0003700">
    <property type="term" value="F:DNA-binding transcription factor activity"/>
    <property type="evidence" value="ECO:0007669"/>
    <property type="project" value="InterPro"/>
</dbReference>
<dbReference type="SUPFAM" id="SSF46689">
    <property type="entry name" value="Homeodomain-like"/>
    <property type="match status" value="2"/>
</dbReference>
<dbReference type="Pfam" id="PF12833">
    <property type="entry name" value="HTH_18"/>
    <property type="match status" value="1"/>
</dbReference>
<dbReference type="KEGG" id="lck:HN018_12115"/>
<dbReference type="PROSITE" id="PS00041">
    <property type="entry name" value="HTH_ARAC_FAMILY_1"/>
    <property type="match status" value="1"/>
</dbReference>
<dbReference type="Proteomes" id="UP000500767">
    <property type="component" value="Chromosome"/>
</dbReference>
<evidence type="ECO:0000256" key="2">
    <source>
        <dbReference type="ARBA" id="ARBA00023125"/>
    </source>
</evidence>
<keyword evidence="2" id="KW-0238">DNA-binding</keyword>
<protein>
    <submittedName>
        <fullName evidence="5">AraC family transcriptional regulator</fullName>
    </submittedName>
</protein>
<dbReference type="InterPro" id="IPR018060">
    <property type="entry name" value="HTH_AraC"/>
</dbReference>
<evidence type="ECO:0000259" key="4">
    <source>
        <dbReference type="PROSITE" id="PS01124"/>
    </source>
</evidence>
<keyword evidence="6" id="KW-1185">Reference proteome</keyword>
<dbReference type="InterPro" id="IPR009057">
    <property type="entry name" value="Homeodomain-like_sf"/>
</dbReference>